<feature type="transmembrane region" description="Helical" evidence="1">
    <location>
        <begin position="6"/>
        <end position="31"/>
    </location>
</feature>
<dbReference type="GO" id="GO:0006508">
    <property type="term" value="P:proteolysis"/>
    <property type="evidence" value="ECO:0007669"/>
    <property type="project" value="UniProtKB-KW"/>
</dbReference>
<evidence type="ECO:0000313" key="4">
    <source>
        <dbReference type="Proteomes" id="UP000195807"/>
    </source>
</evidence>
<dbReference type="GO" id="GO:0080120">
    <property type="term" value="P:CAAX-box protein maturation"/>
    <property type="evidence" value="ECO:0007669"/>
    <property type="project" value="UniProtKB-ARBA"/>
</dbReference>
<dbReference type="Pfam" id="PF02517">
    <property type="entry name" value="Rce1-like"/>
    <property type="match status" value="1"/>
</dbReference>
<sequence>MLCLGVLAPAILVPAFGFLASLALMAAVLTVMKPARQAALAFVWRSRAKSLALGIVVGGALAVGIAELVRPFVESILGRGVDTAGLDAVAGNWPVFVATLVVALASAAAEEVLYRGYVIGWGARIFGRGAVPLLVLISAAAFGASHSYGPSGAVVTGLIGLALGVLYQLCGRRLLPCVAAHMTFNLIGSVALFLA</sequence>
<dbReference type="AlphaFoldDB" id="A0A1Z1F8Z9"/>
<feature type="transmembrane region" description="Helical" evidence="1">
    <location>
        <begin position="174"/>
        <end position="194"/>
    </location>
</feature>
<feature type="domain" description="CAAX prenyl protease 2/Lysostaphin resistance protein A-like" evidence="2">
    <location>
        <begin position="94"/>
        <end position="187"/>
    </location>
</feature>
<feature type="transmembrane region" description="Helical" evidence="1">
    <location>
        <begin position="51"/>
        <end position="73"/>
    </location>
</feature>
<feature type="transmembrane region" description="Helical" evidence="1">
    <location>
        <begin position="148"/>
        <end position="167"/>
    </location>
</feature>
<protein>
    <submittedName>
        <fullName evidence="3">CPBP family intramembrane metalloprotease</fullName>
    </submittedName>
</protein>
<keyword evidence="3" id="KW-0645">Protease</keyword>
<gene>
    <name evidence="3" type="ORF">A9D14_02295</name>
</gene>
<dbReference type="KEGG" id="cman:A9D14_02295"/>
<dbReference type="InterPro" id="IPR003675">
    <property type="entry name" value="Rce1/LyrA-like_dom"/>
</dbReference>
<reference evidence="3 4" key="1">
    <citation type="submission" date="2017-01" db="EMBL/GenBank/DDBJ databases">
        <title>Complete genome sequence of esterase-producing bacterium Croceicoccus marinus E4A9.</title>
        <authorList>
            <person name="Wu Y.-H."/>
            <person name="Cheng H."/>
            <person name="Xu L."/>
            <person name="Huo Y.-Y."/>
            <person name="Wang C.-S."/>
            <person name="Xu X.-W."/>
        </authorList>
    </citation>
    <scope>NUCLEOTIDE SEQUENCE [LARGE SCALE GENOMIC DNA]</scope>
    <source>
        <strain evidence="3 4">E4A9</strain>
    </source>
</reference>
<dbReference type="EMBL" id="CP019602">
    <property type="protein sequence ID" value="ARU15225.1"/>
    <property type="molecule type" value="Genomic_DNA"/>
</dbReference>
<feature type="transmembrane region" description="Helical" evidence="1">
    <location>
        <begin position="93"/>
        <end position="113"/>
    </location>
</feature>
<dbReference type="GO" id="GO:0008237">
    <property type="term" value="F:metallopeptidase activity"/>
    <property type="evidence" value="ECO:0007669"/>
    <property type="project" value="UniProtKB-KW"/>
</dbReference>
<dbReference type="STRING" id="450378.GCA_001661675_00458"/>
<keyword evidence="3" id="KW-0378">Hydrolase</keyword>
<evidence type="ECO:0000259" key="2">
    <source>
        <dbReference type="Pfam" id="PF02517"/>
    </source>
</evidence>
<keyword evidence="4" id="KW-1185">Reference proteome</keyword>
<evidence type="ECO:0000256" key="1">
    <source>
        <dbReference type="SAM" id="Phobius"/>
    </source>
</evidence>
<keyword evidence="1" id="KW-1133">Transmembrane helix</keyword>
<evidence type="ECO:0000313" key="3">
    <source>
        <dbReference type="EMBL" id="ARU15225.1"/>
    </source>
</evidence>
<organism evidence="3 4">
    <name type="scientific">Croceicoccus marinus</name>
    <dbReference type="NCBI Taxonomy" id="450378"/>
    <lineage>
        <taxon>Bacteria</taxon>
        <taxon>Pseudomonadati</taxon>
        <taxon>Pseudomonadota</taxon>
        <taxon>Alphaproteobacteria</taxon>
        <taxon>Sphingomonadales</taxon>
        <taxon>Erythrobacteraceae</taxon>
        <taxon>Croceicoccus</taxon>
    </lineage>
</organism>
<feature type="transmembrane region" description="Helical" evidence="1">
    <location>
        <begin position="125"/>
        <end position="142"/>
    </location>
</feature>
<dbReference type="GO" id="GO:0004175">
    <property type="term" value="F:endopeptidase activity"/>
    <property type="evidence" value="ECO:0007669"/>
    <property type="project" value="UniProtKB-ARBA"/>
</dbReference>
<name>A0A1Z1F8Z9_9SPHN</name>
<keyword evidence="1" id="KW-0472">Membrane</keyword>
<proteinExistence type="predicted"/>
<keyword evidence="3" id="KW-0482">Metalloprotease</keyword>
<accession>A0A1Z1F8Z9</accession>
<keyword evidence="1" id="KW-0812">Transmembrane</keyword>
<dbReference type="Proteomes" id="UP000195807">
    <property type="component" value="Chromosome"/>
</dbReference>